<protein>
    <submittedName>
        <fullName evidence="3">Uncharacterized protein</fullName>
    </submittedName>
</protein>
<reference evidence="3" key="2">
    <citation type="submission" date="2020-09" db="EMBL/GenBank/DDBJ databases">
        <authorList>
            <person name="Sun Q."/>
            <person name="Zhou Y."/>
        </authorList>
    </citation>
    <scope>NUCLEOTIDE SEQUENCE</scope>
    <source>
        <strain evidence="3">CGMCC 1.15758</strain>
    </source>
</reference>
<keyword evidence="4" id="KW-1185">Reference proteome</keyword>
<evidence type="ECO:0000256" key="1">
    <source>
        <dbReference type="SAM" id="MobiDB-lite"/>
    </source>
</evidence>
<feature type="region of interest" description="Disordered" evidence="1">
    <location>
        <begin position="163"/>
        <end position="186"/>
    </location>
</feature>
<dbReference type="Pfam" id="PF12293">
    <property type="entry name" value="T4BSS_DotH_IcmK"/>
    <property type="match status" value="1"/>
</dbReference>
<reference evidence="3" key="1">
    <citation type="journal article" date="2014" name="Int. J. Syst. Evol. Microbiol.">
        <title>Complete genome sequence of Corynebacterium casei LMG S-19264T (=DSM 44701T), isolated from a smear-ripened cheese.</title>
        <authorList>
            <consortium name="US DOE Joint Genome Institute (JGI-PGF)"/>
            <person name="Walter F."/>
            <person name="Albersmeier A."/>
            <person name="Kalinowski J."/>
            <person name="Ruckert C."/>
        </authorList>
    </citation>
    <scope>NUCLEOTIDE SEQUENCE</scope>
    <source>
        <strain evidence="3">CGMCC 1.15758</strain>
    </source>
</reference>
<dbReference type="Proteomes" id="UP000636949">
    <property type="component" value="Unassembled WGS sequence"/>
</dbReference>
<feature type="signal peptide" evidence="2">
    <location>
        <begin position="1"/>
        <end position="26"/>
    </location>
</feature>
<comment type="caution">
    <text evidence="3">The sequence shown here is derived from an EMBL/GenBank/DDBJ whole genome shotgun (WGS) entry which is preliminary data.</text>
</comment>
<dbReference type="EMBL" id="BMJS01000005">
    <property type="protein sequence ID" value="GGF92591.1"/>
    <property type="molecule type" value="Genomic_DNA"/>
</dbReference>
<feature type="chain" id="PRO_5035144458" evidence="2">
    <location>
        <begin position="27"/>
        <end position="356"/>
    </location>
</feature>
<dbReference type="RefSeq" id="WP_117002084.1">
    <property type="nucleotide sequence ID" value="NZ_BMJS01000005.1"/>
</dbReference>
<gene>
    <name evidence="3" type="ORF">GCM10010995_07180</name>
</gene>
<evidence type="ECO:0000256" key="2">
    <source>
        <dbReference type="SAM" id="SignalP"/>
    </source>
</evidence>
<name>A0A8J2Z328_9GAMM</name>
<evidence type="ECO:0000313" key="3">
    <source>
        <dbReference type="EMBL" id="GGF92591.1"/>
    </source>
</evidence>
<accession>A0A8J2Z328</accession>
<sequence>MIFSKLKSLLVVLVVLVAMTSGVARGTEVEQTNKELSPQARYQAILNDQDQQKYKDLIALYQSGKTLKPSQIKALKEYNRSIEAAKNMIVKLKKNRRTFLYHDDQPPTIYIAKNRLTNIQFVDNAGNPYPIQDYNISDENAFKVFQRGGGNAATIVQSSDRKDYAYTPDKTQKKSDQQSDKKTDLLPASMRNSLTIDGTTDYAQGDLIIYLADKQMPVHLFLDSSDEQYDYQVNISIDGLTQSSLQEVKYTGVDFTRPSNAMMQFLNGTAPKGARPMDISISNASVWQYSGYFYVRTKAELQSPAYISRASTSSGYTVFQIASGNHVLSFVDHGRLIPASITEPMSIDGENDGEAQ</sequence>
<dbReference type="InterPro" id="IPR022073">
    <property type="entry name" value="T4BSS_DotH_IcmK"/>
</dbReference>
<organism evidence="3 4">
    <name type="scientific">Cysteiniphilum litorale</name>
    <dbReference type="NCBI Taxonomy" id="2056700"/>
    <lineage>
        <taxon>Bacteria</taxon>
        <taxon>Pseudomonadati</taxon>
        <taxon>Pseudomonadota</taxon>
        <taxon>Gammaproteobacteria</taxon>
        <taxon>Thiotrichales</taxon>
        <taxon>Fastidiosibacteraceae</taxon>
        <taxon>Cysteiniphilum</taxon>
    </lineage>
</organism>
<feature type="compositionally biased region" description="Basic and acidic residues" evidence="1">
    <location>
        <begin position="163"/>
        <end position="184"/>
    </location>
</feature>
<keyword evidence="2" id="KW-0732">Signal</keyword>
<dbReference type="AlphaFoldDB" id="A0A8J2Z328"/>
<evidence type="ECO:0000313" key="4">
    <source>
        <dbReference type="Proteomes" id="UP000636949"/>
    </source>
</evidence>
<proteinExistence type="predicted"/>
<dbReference type="OrthoDB" id="8682498at2"/>